<dbReference type="Proteomes" id="UP001056120">
    <property type="component" value="Linkage Group LG05"/>
</dbReference>
<gene>
    <name evidence="1" type="ORF">L1987_16357</name>
</gene>
<comment type="caution">
    <text evidence="1">The sequence shown here is derived from an EMBL/GenBank/DDBJ whole genome shotgun (WGS) entry which is preliminary data.</text>
</comment>
<proteinExistence type="predicted"/>
<dbReference type="EMBL" id="CM042022">
    <property type="protein sequence ID" value="KAI3816654.1"/>
    <property type="molecule type" value="Genomic_DNA"/>
</dbReference>
<sequence length="232" mass="27130">MKVFGICLCFRGWWRPMFLTAGISSAKYFFHHVLRKNTITQAGSNELFSLFMDETMQYSCAIFKDRIRFLLCDYRQLPDTFKYDRIISCEAIEHVGHEYYEEFFRCCESALADDGIFVLQFSSVLEEKYDEFRWSPGFVKEYIFPRGNLPSLSILTSAMAASSRLCVDHVEEIGAHYHPTLRCWRANFLKNRSKILALGFNQEFIRSWECCLDSIAAGFKTELLLNYQVLIV</sequence>
<reference evidence="2" key="1">
    <citation type="journal article" date="2022" name="Mol. Ecol. Resour.">
        <title>The genomes of chicory, endive, great burdock and yacon provide insights into Asteraceae palaeo-polyploidization history and plant inulin production.</title>
        <authorList>
            <person name="Fan W."/>
            <person name="Wang S."/>
            <person name="Wang H."/>
            <person name="Wang A."/>
            <person name="Jiang F."/>
            <person name="Liu H."/>
            <person name="Zhao H."/>
            <person name="Xu D."/>
            <person name="Zhang Y."/>
        </authorList>
    </citation>
    <scope>NUCLEOTIDE SEQUENCE [LARGE SCALE GENOMIC DNA]</scope>
    <source>
        <strain evidence="2">cv. Yunnan</strain>
    </source>
</reference>
<accession>A0ACB9J801</accession>
<reference evidence="1 2" key="2">
    <citation type="journal article" date="2022" name="Mol. Ecol. Resour.">
        <title>The genomes of chicory, endive, great burdock and yacon provide insights into Asteraceae paleo-polyploidization history and plant inulin production.</title>
        <authorList>
            <person name="Fan W."/>
            <person name="Wang S."/>
            <person name="Wang H."/>
            <person name="Wang A."/>
            <person name="Jiang F."/>
            <person name="Liu H."/>
            <person name="Zhao H."/>
            <person name="Xu D."/>
            <person name="Zhang Y."/>
        </authorList>
    </citation>
    <scope>NUCLEOTIDE SEQUENCE [LARGE SCALE GENOMIC DNA]</scope>
    <source>
        <strain evidence="2">cv. Yunnan</strain>
        <tissue evidence="1">Leaves</tissue>
    </source>
</reference>
<evidence type="ECO:0000313" key="1">
    <source>
        <dbReference type="EMBL" id="KAI3816654.1"/>
    </source>
</evidence>
<evidence type="ECO:0000313" key="2">
    <source>
        <dbReference type="Proteomes" id="UP001056120"/>
    </source>
</evidence>
<protein>
    <submittedName>
        <fullName evidence="1">Uncharacterized protein</fullName>
    </submittedName>
</protein>
<keyword evidence="2" id="KW-1185">Reference proteome</keyword>
<name>A0ACB9J801_9ASTR</name>
<organism evidence="1 2">
    <name type="scientific">Smallanthus sonchifolius</name>
    <dbReference type="NCBI Taxonomy" id="185202"/>
    <lineage>
        <taxon>Eukaryota</taxon>
        <taxon>Viridiplantae</taxon>
        <taxon>Streptophyta</taxon>
        <taxon>Embryophyta</taxon>
        <taxon>Tracheophyta</taxon>
        <taxon>Spermatophyta</taxon>
        <taxon>Magnoliopsida</taxon>
        <taxon>eudicotyledons</taxon>
        <taxon>Gunneridae</taxon>
        <taxon>Pentapetalae</taxon>
        <taxon>asterids</taxon>
        <taxon>campanulids</taxon>
        <taxon>Asterales</taxon>
        <taxon>Asteraceae</taxon>
        <taxon>Asteroideae</taxon>
        <taxon>Heliantheae alliance</taxon>
        <taxon>Millerieae</taxon>
        <taxon>Smallanthus</taxon>
    </lineage>
</organism>